<dbReference type="Ensembl" id="ENSPNAT00000034765.2">
    <property type="protein sequence ID" value="ENSPNAP00000022565.2"/>
    <property type="gene ID" value="ENSPNAG00000004688.2"/>
</dbReference>
<keyword evidence="3" id="KW-1185">Reference proteome</keyword>
<organism evidence="2 3">
    <name type="scientific">Pygocentrus nattereri</name>
    <name type="common">Red-bellied piranha</name>
    <dbReference type="NCBI Taxonomy" id="42514"/>
    <lineage>
        <taxon>Eukaryota</taxon>
        <taxon>Metazoa</taxon>
        <taxon>Chordata</taxon>
        <taxon>Craniata</taxon>
        <taxon>Vertebrata</taxon>
        <taxon>Euteleostomi</taxon>
        <taxon>Actinopterygii</taxon>
        <taxon>Neopterygii</taxon>
        <taxon>Teleostei</taxon>
        <taxon>Ostariophysi</taxon>
        <taxon>Characiformes</taxon>
        <taxon>Characoidei</taxon>
        <taxon>Pygocentrus</taxon>
    </lineage>
</organism>
<protein>
    <submittedName>
        <fullName evidence="2">Uncharacterized protein</fullName>
    </submittedName>
</protein>
<accession>A0A3B4DGD3</accession>
<feature type="region of interest" description="Disordered" evidence="1">
    <location>
        <begin position="47"/>
        <end position="66"/>
    </location>
</feature>
<evidence type="ECO:0000256" key="1">
    <source>
        <dbReference type="SAM" id="MobiDB-lite"/>
    </source>
</evidence>
<dbReference type="Proteomes" id="UP001501920">
    <property type="component" value="Chromosome 23"/>
</dbReference>
<reference evidence="2 3" key="1">
    <citation type="submission" date="2020-10" db="EMBL/GenBank/DDBJ databases">
        <title>Pygocentrus nattereri (red-bellied piranha) genome, fPygNat1, primary haplotype.</title>
        <authorList>
            <person name="Myers G."/>
            <person name="Meyer A."/>
            <person name="Karagic N."/>
            <person name="Pippel M."/>
            <person name="Winkler S."/>
            <person name="Tracey A."/>
            <person name="Wood J."/>
            <person name="Formenti G."/>
            <person name="Howe K."/>
            <person name="Fedrigo O."/>
            <person name="Jarvis E.D."/>
        </authorList>
    </citation>
    <scope>NUCLEOTIDE SEQUENCE [LARGE SCALE GENOMIC DNA]</scope>
</reference>
<evidence type="ECO:0000313" key="3">
    <source>
        <dbReference type="Proteomes" id="UP001501920"/>
    </source>
</evidence>
<reference evidence="2" key="2">
    <citation type="submission" date="2025-08" db="UniProtKB">
        <authorList>
            <consortium name="Ensembl"/>
        </authorList>
    </citation>
    <scope>IDENTIFICATION</scope>
</reference>
<reference evidence="2" key="3">
    <citation type="submission" date="2025-09" db="UniProtKB">
        <authorList>
            <consortium name="Ensembl"/>
        </authorList>
    </citation>
    <scope>IDENTIFICATION</scope>
</reference>
<dbReference type="AlphaFoldDB" id="A0A3B4DGD3"/>
<evidence type="ECO:0000313" key="2">
    <source>
        <dbReference type="Ensembl" id="ENSPNAP00000022565.2"/>
    </source>
</evidence>
<proteinExistence type="predicted"/>
<sequence length="113" mass="12404">SIFLGMTSNFSLQVLDELFGLSEEVQPLVQANGREGSAEAMTSLLRDQRDVSKEGDPMHAMERGAEPGHVWPRLLLDIMGHQNRFRGRTKKNMAQGCMGHELHPNGAGEVGSC</sequence>
<name>A0A3B4DGD3_PYGNA</name>